<dbReference type="AlphaFoldDB" id="A0A552F9T7"/>
<accession>A0A552F9T7</accession>
<sequence>MAKKSKAFSELLRLQKMSQGSQKLLKSFEKKLREKSLPFKEIVVSPSGEVKMSEVLEDFVEPYRESPETKESMRRLLTLGTIAWNLALSPESKRQGMIDRVFNKDLLNGDEKLKAEIQGLIEELIARKNRYFSENRRMIVDFELKELGNDYHISVASTLSPEFSESEFDFKVGDSVIVKQGVLDPDFGTDIGGWQGRIVTIERQSNLIGIVTIERHSNLIGIEWDSITLKNIPSSVIDQCEVENLDWTQMCLSSTDVELTQPRDTEEDVAAIIEQIESNIVGAI</sequence>
<comment type="caution">
    <text evidence="1">The sequence shown here is derived from an EMBL/GenBank/DDBJ whole genome shotgun (WGS) entry which is preliminary data.</text>
</comment>
<protein>
    <submittedName>
        <fullName evidence="1">Uncharacterized protein</fullName>
    </submittedName>
</protein>
<gene>
    <name evidence="1" type="ORF">EWV91_18700</name>
</gene>
<dbReference type="Proteomes" id="UP000320293">
    <property type="component" value="Unassembled WGS sequence"/>
</dbReference>
<name>A0A552F9T7_MICAE</name>
<proteinExistence type="predicted"/>
<organism evidence="1 2">
    <name type="scientific">Microcystis aeruginosa Ma_QC_Ca_00000000_S207</name>
    <dbReference type="NCBI Taxonomy" id="2486251"/>
    <lineage>
        <taxon>Bacteria</taxon>
        <taxon>Bacillati</taxon>
        <taxon>Cyanobacteriota</taxon>
        <taxon>Cyanophyceae</taxon>
        <taxon>Oscillatoriophycideae</taxon>
        <taxon>Chroococcales</taxon>
        <taxon>Microcystaceae</taxon>
        <taxon>Microcystis</taxon>
    </lineage>
</organism>
<evidence type="ECO:0000313" key="2">
    <source>
        <dbReference type="Proteomes" id="UP000320293"/>
    </source>
</evidence>
<reference evidence="1 2" key="1">
    <citation type="submission" date="2019-01" db="EMBL/GenBank/DDBJ databases">
        <title>Coherence of Microcystis species and biogeography revealed through population genomics.</title>
        <authorList>
            <person name="Perez-Carrascal O.M."/>
            <person name="Terrat Y."/>
            <person name="Giani A."/>
            <person name="Fortin N."/>
            <person name="Tromas N."/>
            <person name="Shapiro B.J."/>
        </authorList>
    </citation>
    <scope>NUCLEOTIDE SEQUENCE [LARGE SCALE GENOMIC DNA]</scope>
    <source>
        <strain evidence="1">Ma_QC_Ca_00000000_S207</strain>
    </source>
</reference>
<evidence type="ECO:0000313" key="1">
    <source>
        <dbReference type="EMBL" id="TRU43484.1"/>
    </source>
</evidence>
<dbReference type="EMBL" id="SFBF01000352">
    <property type="protein sequence ID" value="TRU43484.1"/>
    <property type="molecule type" value="Genomic_DNA"/>
</dbReference>